<dbReference type="EMBL" id="VSSQ01024169">
    <property type="protein sequence ID" value="MPM71528.1"/>
    <property type="molecule type" value="Genomic_DNA"/>
</dbReference>
<organism evidence="1">
    <name type="scientific">bioreactor metagenome</name>
    <dbReference type="NCBI Taxonomy" id="1076179"/>
    <lineage>
        <taxon>unclassified sequences</taxon>
        <taxon>metagenomes</taxon>
        <taxon>ecological metagenomes</taxon>
    </lineage>
</organism>
<evidence type="ECO:0000313" key="1">
    <source>
        <dbReference type="EMBL" id="MPM71528.1"/>
    </source>
</evidence>
<gene>
    <name evidence="1" type="ORF">SDC9_118493</name>
</gene>
<sequence length="53" mass="5750">MPLAEYCISNNILLFGTQLSVEFAANKYVPGVDVSLMLISTSGGKLLPLLYFP</sequence>
<accession>A0A645C2E6</accession>
<reference evidence="1" key="1">
    <citation type="submission" date="2019-08" db="EMBL/GenBank/DDBJ databases">
        <authorList>
            <person name="Kucharzyk K."/>
            <person name="Murdoch R.W."/>
            <person name="Higgins S."/>
            <person name="Loffler F."/>
        </authorList>
    </citation>
    <scope>NUCLEOTIDE SEQUENCE</scope>
</reference>
<dbReference type="AlphaFoldDB" id="A0A645C2E6"/>
<proteinExistence type="predicted"/>
<comment type="caution">
    <text evidence="1">The sequence shown here is derived from an EMBL/GenBank/DDBJ whole genome shotgun (WGS) entry which is preliminary data.</text>
</comment>
<protein>
    <submittedName>
        <fullName evidence="1">Uncharacterized protein</fullName>
    </submittedName>
</protein>
<name>A0A645C2E6_9ZZZZ</name>